<dbReference type="PANTHER" id="PTHR13633:SF3">
    <property type="entry name" value="MITOCHONDRIAL TRANSCRIPTION RESCUE FACTOR 1"/>
    <property type="match status" value="1"/>
</dbReference>
<dbReference type="EMBL" id="CP103866">
    <property type="protein sequence ID" value="UWE02697.1"/>
    <property type="molecule type" value="Genomic_DNA"/>
</dbReference>
<dbReference type="Gene3D" id="3.10.290.10">
    <property type="entry name" value="RNA-binding S4 domain"/>
    <property type="match status" value="1"/>
</dbReference>
<dbReference type="Pfam" id="PF17774">
    <property type="entry name" value="YlmH_RBD"/>
    <property type="match status" value="1"/>
</dbReference>
<evidence type="ECO:0000256" key="1">
    <source>
        <dbReference type="PROSITE-ProRule" id="PRU00182"/>
    </source>
</evidence>
<proteinExistence type="predicted"/>
<sequence>MRREKETLFMHFRPEERIVVERALDWAWKVAHQHQTVLTNFLDPRERDIVNMVVRRQPDLNVWSDGGHADAERRRVFIAPDYVVEDPEMFGLTYLRIEANSGKKLEHPDVLGALLGLGIKREKLGDILPHDTGCDLVAASELEGLLLMQVGQIGREHVNIRTIARDELAHPSQKKRVHAVTVASLRIDAVLAEGFRISRSKVAQLIKSGKCKANYKIVDQPDFTVAQGDLLSLRGFGRLYVESIGGNTKKGRIWLDLVEFA</sequence>
<keyword evidence="4" id="KW-1185">Reference proteome</keyword>
<reference evidence="3" key="1">
    <citation type="submission" date="2022-08" db="EMBL/GenBank/DDBJ databases">
        <title>The complete genome sequence of the thermophilic bacterium Laceyella sacchari FBKL4.010 reveals the basis for tetramethylpyrazine biosynthesis in Moutai-flavor Daqu.</title>
        <authorList>
            <person name="Li D."/>
            <person name="Huang W."/>
            <person name="Wang C."/>
            <person name="Qiu S."/>
        </authorList>
    </citation>
    <scope>NUCLEOTIDE SEQUENCE</scope>
    <source>
        <strain evidence="3">FBKL4.014</strain>
    </source>
</reference>
<accession>A0ABY5TZ56</accession>
<dbReference type="PROSITE" id="PS50889">
    <property type="entry name" value="S4"/>
    <property type="match status" value="1"/>
</dbReference>
<dbReference type="Pfam" id="PF01479">
    <property type="entry name" value="S4"/>
    <property type="match status" value="1"/>
</dbReference>
<keyword evidence="1" id="KW-0694">RNA-binding</keyword>
<evidence type="ECO:0000313" key="4">
    <source>
        <dbReference type="Proteomes" id="UP001058650"/>
    </source>
</evidence>
<gene>
    <name evidence="3" type="ORF">NYR52_11175</name>
</gene>
<name>A0ABY5TZ56_LACSH</name>
<dbReference type="SUPFAM" id="SSF55174">
    <property type="entry name" value="Alpha-L RNA-binding motif"/>
    <property type="match status" value="1"/>
</dbReference>
<dbReference type="InterPro" id="IPR036986">
    <property type="entry name" value="S4_RNA-bd_sf"/>
</dbReference>
<dbReference type="Proteomes" id="UP001058650">
    <property type="component" value="Chromosome"/>
</dbReference>
<evidence type="ECO:0000259" key="2">
    <source>
        <dbReference type="SMART" id="SM00363"/>
    </source>
</evidence>
<dbReference type="InterPro" id="IPR002942">
    <property type="entry name" value="S4_RNA-bd"/>
</dbReference>
<dbReference type="PANTHER" id="PTHR13633">
    <property type="entry name" value="MITOCHONDRIAL TRANSCRIPTION RESCUE FACTOR 1"/>
    <property type="match status" value="1"/>
</dbReference>
<dbReference type="InterPro" id="IPR040591">
    <property type="entry name" value="RqcP2_RBD"/>
</dbReference>
<dbReference type="RefSeq" id="WP_132222317.1">
    <property type="nucleotide sequence ID" value="NZ_CP103866.1"/>
</dbReference>
<dbReference type="CDD" id="cd00165">
    <property type="entry name" value="S4"/>
    <property type="match status" value="1"/>
</dbReference>
<protein>
    <submittedName>
        <fullName evidence="3">YlmH/Sll1252 family protein</fullName>
    </submittedName>
</protein>
<organism evidence="3 4">
    <name type="scientific">Laceyella sacchari</name>
    <name type="common">Thermoactinomyces thalpophilus</name>
    <dbReference type="NCBI Taxonomy" id="37482"/>
    <lineage>
        <taxon>Bacteria</taxon>
        <taxon>Bacillati</taxon>
        <taxon>Bacillota</taxon>
        <taxon>Bacilli</taxon>
        <taxon>Bacillales</taxon>
        <taxon>Thermoactinomycetaceae</taxon>
        <taxon>Laceyella</taxon>
    </lineage>
</organism>
<dbReference type="SMART" id="SM00363">
    <property type="entry name" value="S4"/>
    <property type="match status" value="1"/>
</dbReference>
<dbReference type="Gene3D" id="3.30.1370.160">
    <property type="match status" value="1"/>
</dbReference>
<dbReference type="InterPro" id="IPR012677">
    <property type="entry name" value="Nucleotide-bd_a/b_plait_sf"/>
</dbReference>
<dbReference type="Gene3D" id="3.30.70.330">
    <property type="match status" value="1"/>
</dbReference>
<evidence type="ECO:0000313" key="3">
    <source>
        <dbReference type="EMBL" id="UWE02697.1"/>
    </source>
</evidence>
<feature type="domain" description="RNA-binding S4" evidence="2">
    <location>
        <begin position="185"/>
        <end position="242"/>
    </location>
</feature>